<dbReference type="EnsemblProtists" id="EKX37609">
    <property type="protein sequence ID" value="EKX37609"/>
    <property type="gene ID" value="GUITHDRAFT_116250"/>
</dbReference>
<dbReference type="Proteomes" id="UP000011087">
    <property type="component" value="Unassembled WGS sequence"/>
</dbReference>
<evidence type="ECO:0000256" key="1">
    <source>
        <dbReference type="SAM" id="MobiDB-lite"/>
    </source>
</evidence>
<dbReference type="AlphaFoldDB" id="L1INY9"/>
<evidence type="ECO:0000313" key="4">
    <source>
        <dbReference type="Proteomes" id="UP000011087"/>
    </source>
</evidence>
<reference evidence="2 4" key="1">
    <citation type="journal article" date="2012" name="Nature">
        <title>Algal genomes reveal evolutionary mosaicism and the fate of nucleomorphs.</title>
        <authorList>
            <consortium name="DOE Joint Genome Institute"/>
            <person name="Curtis B.A."/>
            <person name="Tanifuji G."/>
            <person name="Burki F."/>
            <person name="Gruber A."/>
            <person name="Irimia M."/>
            <person name="Maruyama S."/>
            <person name="Arias M.C."/>
            <person name="Ball S.G."/>
            <person name="Gile G.H."/>
            <person name="Hirakawa Y."/>
            <person name="Hopkins J.F."/>
            <person name="Kuo A."/>
            <person name="Rensing S.A."/>
            <person name="Schmutz J."/>
            <person name="Symeonidi A."/>
            <person name="Elias M."/>
            <person name="Eveleigh R.J."/>
            <person name="Herman E.K."/>
            <person name="Klute M.J."/>
            <person name="Nakayama T."/>
            <person name="Obornik M."/>
            <person name="Reyes-Prieto A."/>
            <person name="Armbrust E.V."/>
            <person name="Aves S.J."/>
            <person name="Beiko R.G."/>
            <person name="Coutinho P."/>
            <person name="Dacks J.B."/>
            <person name="Durnford D.G."/>
            <person name="Fast N.M."/>
            <person name="Green B.R."/>
            <person name="Grisdale C.J."/>
            <person name="Hempel F."/>
            <person name="Henrissat B."/>
            <person name="Hoppner M.P."/>
            <person name="Ishida K."/>
            <person name="Kim E."/>
            <person name="Koreny L."/>
            <person name="Kroth P.G."/>
            <person name="Liu Y."/>
            <person name="Malik S.B."/>
            <person name="Maier U.G."/>
            <person name="McRose D."/>
            <person name="Mock T."/>
            <person name="Neilson J.A."/>
            <person name="Onodera N.T."/>
            <person name="Poole A.M."/>
            <person name="Pritham E.J."/>
            <person name="Richards T.A."/>
            <person name="Rocap G."/>
            <person name="Roy S.W."/>
            <person name="Sarai C."/>
            <person name="Schaack S."/>
            <person name="Shirato S."/>
            <person name="Slamovits C.H."/>
            <person name="Spencer D.F."/>
            <person name="Suzuki S."/>
            <person name="Worden A.Z."/>
            <person name="Zauner S."/>
            <person name="Barry K."/>
            <person name="Bell C."/>
            <person name="Bharti A.K."/>
            <person name="Crow J.A."/>
            <person name="Grimwood J."/>
            <person name="Kramer R."/>
            <person name="Lindquist E."/>
            <person name="Lucas S."/>
            <person name="Salamov A."/>
            <person name="McFadden G.I."/>
            <person name="Lane C.E."/>
            <person name="Keeling P.J."/>
            <person name="Gray M.W."/>
            <person name="Grigoriev I.V."/>
            <person name="Archibald J.M."/>
        </authorList>
    </citation>
    <scope>NUCLEOTIDE SEQUENCE</scope>
    <source>
        <strain evidence="2 4">CCMP2712</strain>
    </source>
</reference>
<accession>L1INY9</accession>
<dbReference type="EMBL" id="JH993057">
    <property type="protein sequence ID" value="EKX37609.1"/>
    <property type="molecule type" value="Genomic_DNA"/>
</dbReference>
<dbReference type="PaxDb" id="55529-EKX37609"/>
<feature type="compositionally biased region" description="Basic and acidic residues" evidence="1">
    <location>
        <begin position="7"/>
        <end position="25"/>
    </location>
</feature>
<name>L1INY9_GUITC</name>
<gene>
    <name evidence="2" type="ORF">GUITHDRAFT_116250</name>
</gene>
<feature type="region of interest" description="Disordered" evidence="1">
    <location>
        <begin position="1"/>
        <end position="27"/>
    </location>
</feature>
<organism evidence="2">
    <name type="scientific">Guillardia theta (strain CCMP2712)</name>
    <name type="common">Cryptophyte</name>
    <dbReference type="NCBI Taxonomy" id="905079"/>
    <lineage>
        <taxon>Eukaryota</taxon>
        <taxon>Cryptophyceae</taxon>
        <taxon>Pyrenomonadales</taxon>
        <taxon>Geminigeraceae</taxon>
        <taxon>Guillardia</taxon>
    </lineage>
</organism>
<reference evidence="4" key="2">
    <citation type="submission" date="2012-11" db="EMBL/GenBank/DDBJ databases">
        <authorList>
            <person name="Kuo A."/>
            <person name="Curtis B.A."/>
            <person name="Tanifuji G."/>
            <person name="Burki F."/>
            <person name="Gruber A."/>
            <person name="Irimia M."/>
            <person name="Maruyama S."/>
            <person name="Arias M.C."/>
            <person name="Ball S.G."/>
            <person name="Gile G.H."/>
            <person name="Hirakawa Y."/>
            <person name="Hopkins J.F."/>
            <person name="Rensing S.A."/>
            <person name="Schmutz J."/>
            <person name="Symeonidi A."/>
            <person name="Elias M."/>
            <person name="Eveleigh R.J."/>
            <person name="Herman E.K."/>
            <person name="Klute M.J."/>
            <person name="Nakayama T."/>
            <person name="Obornik M."/>
            <person name="Reyes-Prieto A."/>
            <person name="Armbrust E.V."/>
            <person name="Aves S.J."/>
            <person name="Beiko R.G."/>
            <person name="Coutinho P."/>
            <person name="Dacks J.B."/>
            <person name="Durnford D.G."/>
            <person name="Fast N.M."/>
            <person name="Green B.R."/>
            <person name="Grisdale C."/>
            <person name="Hempe F."/>
            <person name="Henrissat B."/>
            <person name="Hoppner M.P."/>
            <person name="Ishida K.-I."/>
            <person name="Kim E."/>
            <person name="Koreny L."/>
            <person name="Kroth P.G."/>
            <person name="Liu Y."/>
            <person name="Malik S.-B."/>
            <person name="Maier U.G."/>
            <person name="McRose D."/>
            <person name="Mock T."/>
            <person name="Neilson J.A."/>
            <person name="Onodera N.T."/>
            <person name="Poole A.M."/>
            <person name="Pritham E.J."/>
            <person name="Richards T.A."/>
            <person name="Rocap G."/>
            <person name="Roy S.W."/>
            <person name="Sarai C."/>
            <person name="Schaack S."/>
            <person name="Shirato S."/>
            <person name="Slamovits C.H."/>
            <person name="Spencer D.F."/>
            <person name="Suzuki S."/>
            <person name="Worden A.Z."/>
            <person name="Zauner S."/>
            <person name="Barry K."/>
            <person name="Bell C."/>
            <person name="Bharti A.K."/>
            <person name="Crow J.A."/>
            <person name="Grimwood J."/>
            <person name="Kramer R."/>
            <person name="Lindquist E."/>
            <person name="Lucas S."/>
            <person name="Salamov A."/>
            <person name="McFadden G.I."/>
            <person name="Lane C.E."/>
            <person name="Keeling P.J."/>
            <person name="Gray M.W."/>
            <person name="Grigoriev I.V."/>
            <person name="Archibald J.M."/>
        </authorList>
    </citation>
    <scope>NUCLEOTIDE SEQUENCE</scope>
    <source>
        <strain evidence="4">CCMP2712</strain>
    </source>
</reference>
<evidence type="ECO:0000313" key="3">
    <source>
        <dbReference type="EnsemblProtists" id="EKX37609"/>
    </source>
</evidence>
<reference evidence="3" key="3">
    <citation type="submission" date="2016-03" db="UniProtKB">
        <authorList>
            <consortium name="EnsemblProtists"/>
        </authorList>
    </citation>
    <scope>IDENTIFICATION</scope>
</reference>
<proteinExistence type="predicted"/>
<dbReference type="GeneID" id="17294372"/>
<keyword evidence="4" id="KW-1185">Reference proteome</keyword>
<evidence type="ECO:0000313" key="2">
    <source>
        <dbReference type="EMBL" id="EKX37609.1"/>
    </source>
</evidence>
<dbReference type="HOGENOM" id="CLU_1096012_0_0_1"/>
<dbReference type="KEGG" id="gtt:GUITHDRAFT_116250"/>
<sequence>MHLPSLKRPEDTHAEDVSAEKEHGGKLCRPGSALGTCVSTWPGMESEGLKKQESVNRKSLKLRGGSEASGQIIQCHYQSDWDNNGVLWVLGRMAAMHSGAPPDIPWINPGSAGLVRIHCGERGYQYYDLENFDVVLAKELAIDRKEVIGAAFFPDGWFILELGPNFQLRPLHYTLRNGGGTFAACMTGWVLEASQSLDGPWHTLDHKVFVNAAVTTDDDKFPHHSFSFPIPEGSKVQIESDEFLTPGHNNCGYR</sequence>
<dbReference type="RefSeq" id="XP_005824589.1">
    <property type="nucleotide sequence ID" value="XM_005824532.1"/>
</dbReference>
<protein>
    <submittedName>
        <fullName evidence="2 3">Uncharacterized protein</fullName>
    </submittedName>
</protein>